<dbReference type="Pfam" id="PF13624">
    <property type="entry name" value="SurA_N_3"/>
    <property type="match status" value="1"/>
</dbReference>
<dbReference type="PANTHER" id="PTHR47529">
    <property type="entry name" value="PEPTIDYL-PROLYL CIS-TRANS ISOMERASE D"/>
    <property type="match status" value="1"/>
</dbReference>
<dbReference type="PANTHER" id="PTHR47529:SF1">
    <property type="entry name" value="PERIPLASMIC CHAPERONE PPID"/>
    <property type="match status" value="1"/>
</dbReference>
<evidence type="ECO:0000256" key="5">
    <source>
        <dbReference type="ARBA" id="ARBA00022989"/>
    </source>
</evidence>
<dbReference type="InterPro" id="IPR000297">
    <property type="entry name" value="PPIase_PpiC"/>
</dbReference>
<evidence type="ECO:0000256" key="10">
    <source>
        <dbReference type="ARBA" id="ARBA00042775"/>
    </source>
</evidence>
<sequence>MDKLRDFLKSWPGRIILILVLSPMALLGIESYIHGSVDPNEVVRVGDKSITSSELQAMMTRQRQTILDSGVDSGLIHEDVLQSQVLKSLVDRAMLEQQVNKLGLGVSDATITRLLQQNPNFLDADGNFSNQLFENFLRSQHMNKNQLFAQYRQQIVLDQLNRGIVNTAIYPISAVQRLIGLQMESREVWLKRFAWQDYQDKVRVLDSHIQDYYQQHHNDINSVETVDLSYIKITPQDYANVQVTKADIEQQYERYQQEYDANRQRHLSQILLTGKDAQARANQLKQRIDAGEDFAKLAKTASDDPSGADGGAIGNFSRALFADDGDKVAKVLDGLAVGEVSEPVQTQFGYHLFVITSDNQPNMPSFQELHPKLEQQAKTYKAKMAYDDALIQINQLSADGYGINDIGKQLNIKVNHIKNYPKEDNQTALAQPVVIKTAFDEFALQDQSVSTSIELSDGVVWVQSSNHQPVKPLTLAQATPLIRQTLTQQKASELALADAKQLAARINQSSTDLANMGLMALGDVTRQTPLLNVHEKQLAFSQGKSNIGQAQGQANQEQTNDVMGVATMTDTGASVMALAPMQQTNVSQLGEEETQAVAMNVRDNVGQDQMQDYLEYLRLNHKITYHDNALQQLVH</sequence>
<keyword evidence="15" id="KW-1185">Reference proteome</keyword>
<dbReference type="Gene3D" id="3.10.50.40">
    <property type="match status" value="1"/>
</dbReference>
<comment type="subcellular location">
    <subcellularLocation>
        <location evidence="1">Cell inner membrane</location>
        <topology evidence="1">Single-pass type II membrane protein</topology>
        <orientation evidence="1">Periplasmic side</orientation>
    </subcellularLocation>
</comment>
<dbReference type="PROSITE" id="PS01096">
    <property type="entry name" value="PPIC_PPIASE_1"/>
    <property type="match status" value="1"/>
</dbReference>
<keyword evidence="3" id="KW-0997">Cell inner membrane</keyword>
<dbReference type="InterPro" id="IPR046357">
    <property type="entry name" value="PPIase_dom_sf"/>
</dbReference>
<evidence type="ECO:0000256" key="8">
    <source>
        <dbReference type="ARBA" id="ARBA00038408"/>
    </source>
</evidence>
<reference evidence="14 15" key="1">
    <citation type="submission" date="2017-02" db="EMBL/GenBank/DDBJ databases">
        <title>Draft genome sequence of Moraxella lincolnii CCUG 9405T type strain.</title>
        <authorList>
            <person name="Salva-Serra F."/>
            <person name="Engstrom-Jakobsson H."/>
            <person name="Thorell K."/>
            <person name="Jaen-Luchoro D."/>
            <person name="Gonzales-Siles L."/>
            <person name="Karlsson R."/>
            <person name="Yazdan S."/>
            <person name="Boulund F."/>
            <person name="Johnning A."/>
            <person name="Engstrand L."/>
            <person name="Kristiansson E."/>
            <person name="Moore E."/>
        </authorList>
    </citation>
    <scope>NUCLEOTIDE SEQUENCE [LARGE SCALE GENOMIC DNA]</scope>
    <source>
        <strain evidence="14 15">CCUG 9405</strain>
    </source>
</reference>
<keyword evidence="4" id="KW-0812">Transmembrane</keyword>
<dbReference type="AlphaFoldDB" id="A0A1T0CH81"/>
<keyword evidence="5" id="KW-1133">Transmembrane helix</keyword>
<dbReference type="STRING" id="90241.B0682_02985"/>
<keyword evidence="12" id="KW-0175">Coiled coil</keyword>
<comment type="caution">
    <text evidence="14">The sequence shown here is derived from an EMBL/GenBank/DDBJ whole genome shotgun (WGS) entry which is preliminary data.</text>
</comment>
<dbReference type="SUPFAM" id="SSF54534">
    <property type="entry name" value="FKBP-like"/>
    <property type="match status" value="1"/>
</dbReference>
<feature type="domain" description="PpiC" evidence="13">
    <location>
        <begin position="262"/>
        <end position="357"/>
    </location>
</feature>
<evidence type="ECO:0000313" key="15">
    <source>
        <dbReference type="Proteomes" id="UP000191094"/>
    </source>
</evidence>
<dbReference type="PROSITE" id="PS50198">
    <property type="entry name" value="PPIC_PPIASE_2"/>
    <property type="match status" value="1"/>
</dbReference>
<dbReference type="Proteomes" id="UP000191094">
    <property type="component" value="Unassembled WGS sequence"/>
</dbReference>
<dbReference type="Pfam" id="PF00639">
    <property type="entry name" value="Rotamase"/>
    <property type="match status" value="1"/>
</dbReference>
<dbReference type="Gene3D" id="1.10.4030.10">
    <property type="entry name" value="Porin chaperone SurA, peptide-binding domain"/>
    <property type="match status" value="1"/>
</dbReference>
<evidence type="ECO:0000256" key="4">
    <source>
        <dbReference type="ARBA" id="ARBA00022692"/>
    </source>
</evidence>
<dbReference type="SUPFAM" id="SSF109998">
    <property type="entry name" value="Triger factor/SurA peptide-binding domain-like"/>
    <property type="match status" value="1"/>
</dbReference>
<dbReference type="InterPro" id="IPR052029">
    <property type="entry name" value="PpiD_chaperone"/>
</dbReference>
<keyword evidence="6" id="KW-0472">Membrane</keyword>
<evidence type="ECO:0000256" key="3">
    <source>
        <dbReference type="ARBA" id="ARBA00022519"/>
    </source>
</evidence>
<gene>
    <name evidence="14" type="ORF">B0682_02985</name>
</gene>
<evidence type="ECO:0000256" key="6">
    <source>
        <dbReference type="ARBA" id="ARBA00023136"/>
    </source>
</evidence>
<dbReference type="GO" id="GO:0003755">
    <property type="term" value="F:peptidyl-prolyl cis-trans isomerase activity"/>
    <property type="evidence" value="ECO:0007669"/>
    <property type="project" value="UniProtKB-KW"/>
</dbReference>
<keyword evidence="2" id="KW-1003">Cell membrane</keyword>
<keyword evidence="7" id="KW-0143">Chaperone</keyword>
<comment type="similarity">
    <text evidence="8">Belongs to the PpiD chaperone family.</text>
</comment>
<dbReference type="OrthoDB" id="9812372at2"/>
<evidence type="ECO:0000256" key="12">
    <source>
        <dbReference type="SAM" id="Coils"/>
    </source>
</evidence>
<accession>A0A1T0CH81</accession>
<evidence type="ECO:0000256" key="7">
    <source>
        <dbReference type="ARBA" id="ARBA00023186"/>
    </source>
</evidence>
<feature type="coiled-coil region" evidence="12">
    <location>
        <begin position="238"/>
        <end position="265"/>
    </location>
</feature>
<name>A0A1T0CH81_9GAMM</name>
<evidence type="ECO:0000256" key="2">
    <source>
        <dbReference type="ARBA" id="ARBA00022475"/>
    </source>
</evidence>
<evidence type="ECO:0000256" key="1">
    <source>
        <dbReference type="ARBA" id="ARBA00004382"/>
    </source>
</evidence>
<dbReference type="GO" id="GO:0005886">
    <property type="term" value="C:plasma membrane"/>
    <property type="evidence" value="ECO:0007669"/>
    <property type="project" value="UniProtKB-SubCell"/>
</dbReference>
<evidence type="ECO:0000259" key="13">
    <source>
        <dbReference type="PROSITE" id="PS50198"/>
    </source>
</evidence>
<dbReference type="InterPro" id="IPR023058">
    <property type="entry name" value="PPIase_PpiC_CS"/>
</dbReference>
<evidence type="ECO:0000313" key="14">
    <source>
        <dbReference type="EMBL" id="OOS21639.1"/>
    </source>
</evidence>
<dbReference type="InterPro" id="IPR027304">
    <property type="entry name" value="Trigger_fact/SurA_dom_sf"/>
</dbReference>
<dbReference type="EMBL" id="MUYT01000004">
    <property type="protein sequence ID" value="OOS21639.1"/>
    <property type="molecule type" value="Genomic_DNA"/>
</dbReference>
<keyword evidence="11" id="KW-0697">Rotamase</keyword>
<proteinExistence type="inferred from homology"/>
<evidence type="ECO:0000256" key="11">
    <source>
        <dbReference type="PROSITE-ProRule" id="PRU00278"/>
    </source>
</evidence>
<organism evidence="14 15">
    <name type="scientific">Lwoffella lincolnii</name>
    <dbReference type="NCBI Taxonomy" id="90241"/>
    <lineage>
        <taxon>Bacteria</taxon>
        <taxon>Pseudomonadati</taxon>
        <taxon>Pseudomonadota</taxon>
        <taxon>Gammaproteobacteria</taxon>
        <taxon>Moraxellales</taxon>
        <taxon>Moraxellaceae</taxon>
        <taxon>Lwoffella</taxon>
    </lineage>
</organism>
<protein>
    <recommendedName>
        <fullName evidence="9">Periplasmic chaperone PpiD</fullName>
    </recommendedName>
    <alternativeName>
        <fullName evidence="10">Periplasmic folding chaperone</fullName>
    </alternativeName>
</protein>
<keyword evidence="11" id="KW-0413">Isomerase</keyword>
<evidence type="ECO:0000256" key="9">
    <source>
        <dbReference type="ARBA" id="ARBA00040743"/>
    </source>
</evidence>
<dbReference type="RefSeq" id="WP_078306599.1">
    <property type="nucleotide sequence ID" value="NZ_MUYT01000004.1"/>
</dbReference>